<keyword evidence="2" id="KW-1185">Reference proteome</keyword>
<sequence length="53" mass="6620">MRIWDESHVKNNGHTKTYKFFANFMFYGEFPQRIKSSPKRYNYNSDLYLYKAW</sequence>
<dbReference type="EMBL" id="BJUN01000005">
    <property type="protein sequence ID" value="GEK58322.1"/>
    <property type="molecule type" value="Genomic_DNA"/>
</dbReference>
<accession>A0A510Y4R1</accession>
<protein>
    <submittedName>
        <fullName evidence="1">Uncharacterized protein</fullName>
    </submittedName>
</protein>
<evidence type="ECO:0000313" key="2">
    <source>
        <dbReference type="Proteomes" id="UP000321051"/>
    </source>
</evidence>
<comment type="caution">
    <text evidence="1">The sequence shown here is derived from an EMBL/GenBank/DDBJ whole genome shotgun (WGS) entry which is preliminary data.</text>
</comment>
<reference evidence="1 2" key="1">
    <citation type="submission" date="2019-07" db="EMBL/GenBank/DDBJ databases">
        <title>Whole genome shotgun sequence of Marinococcus halophilus NBRC 102359.</title>
        <authorList>
            <person name="Hosoyama A."/>
            <person name="Uohara A."/>
            <person name="Ohji S."/>
            <person name="Ichikawa N."/>
        </authorList>
    </citation>
    <scope>NUCLEOTIDE SEQUENCE [LARGE SCALE GENOMIC DNA]</scope>
    <source>
        <strain evidence="1 2">NBRC 102359</strain>
    </source>
</reference>
<evidence type="ECO:0000313" key="1">
    <source>
        <dbReference type="EMBL" id="GEK58322.1"/>
    </source>
</evidence>
<gene>
    <name evidence="1" type="ORF">MHA01_12270</name>
</gene>
<dbReference type="Proteomes" id="UP000321051">
    <property type="component" value="Unassembled WGS sequence"/>
</dbReference>
<name>A0A510Y4R1_MARHA</name>
<dbReference type="AlphaFoldDB" id="A0A510Y4R1"/>
<organism evidence="1 2">
    <name type="scientific">Marinococcus halophilus</name>
    <dbReference type="NCBI Taxonomy" id="1371"/>
    <lineage>
        <taxon>Bacteria</taxon>
        <taxon>Bacillati</taxon>
        <taxon>Bacillota</taxon>
        <taxon>Bacilli</taxon>
        <taxon>Bacillales</taxon>
        <taxon>Bacillaceae</taxon>
        <taxon>Marinococcus</taxon>
    </lineage>
</organism>
<proteinExistence type="predicted"/>